<name>A0A225WC02_9STRA</name>
<dbReference type="Proteomes" id="UP000198211">
    <property type="component" value="Unassembled WGS sequence"/>
</dbReference>
<dbReference type="AlphaFoldDB" id="A0A225WC02"/>
<protein>
    <recommendedName>
        <fullName evidence="3">PiggyBac transposable element-derived protein domain-containing protein</fullName>
    </recommendedName>
</protein>
<gene>
    <name evidence="1" type="ORF">PHMEG_00011131</name>
</gene>
<evidence type="ECO:0008006" key="3">
    <source>
        <dbReference type="Google" id="ProtNLM"/>
    </source>
</evidence>
<sequence>MALGTEHELYLWIATLTTLDRVDIPANRKDASALWVAMCGHLTRTFPDPSSRQLLVFDNFYTRHNLAQTL</sequence>
<keyword evidence="2" id="KW-1185">Reference proteome</keyword>
<evidence type="ECO:0000313" key="1">
    <source>
        <dbReference type="EMBL" id="OWZ15266.1"/>
    </source>
</evidence>
<reference evidence="2" key="1">
    <citation type="submission" date="2017-03" db="EMBL/GenBank/DDBJ databases">
        <title>Phytopthora megakarya and P. palmivora, two closely related causual agents of cacao black pod achieved similar genome size and gene model numbers by different mechanisms.</title>
        <authorList>
            <person name="Ali S."/>
            <person name="Shao J."/>
            <person name="Larry D.J."/>
            <person name="Kronmiller B."/>
            <person name="Shen D."/>
            <person name="Strem M.D."/>
            <person name="Melnick R.L."/>
            <person name="Guiltinan M.J."/>
            <person name="Tyler B.M."/>
            <person name="Meinhardt L.W."/>
            <person name="Bailey B.A."/>
        </authorList>
    </citation>
    <scope>NUCLEOTIDE SEQUENCE [LARGE SCALE GENOMIC DNA]</scope>
    <source>
        <strain evidence="2">zdho120</strain>
    </source>
</reference>
<proteinExistence type="predicted"/>
<comment type="caution">
    <text evidence="1">The sequence shown here is derived from an EMBL/GenBank/DDBJ whole genome shotgun (WGS) entry which is preliminary data.</text>
</comment>
<dbReference type="EMBL" id="NBNE01001162">
    <property type="protein sequence ID" value="OWZ15266.1"/>
    <property type="molecule type" value="Genomic_DNA"/>
</dbReference>
<evidence type="ECO:0000313" key="2">
    <source>
        <dbReference type="Proteomes" id="UP000198211"/>
    </source>
</evidence>
<dbReference type="OrthoDB" id="119168at2759"/>
<organism evidence="1 2">
    <name type="scientific">Phytophthora megakarya</name>
    <dbReference type="NCBI Taxonomy" id="4795"/>
    <lineage>
        <taxon>Eukaryota</taxon>
        <taxon>Sar</taxon>
        <taxon>Stramenopiles</taxon>
        <taxon>Oomycota</taxon>
        <taxon>Peronosporomycetes</taxon>
        <taxon>Peronosporales</taxon>
        <taxon>Peronosporaceae</taxon>
        <taxon>Phytophthora</taxon>
    </lineage>
</organism>
<accession>A0A225WC02</accession>